<dbReference type="Proteomes" id="UP000789920">
    <property type="component" value="Unassembled WGS sequence"/>
</dbReference>
<protein>
    <submittedName>
        <fullName evidence="1">14270_t:CDS:1</fullName>
    </submittedName>
</protein>
<reference evidence="1" key="1">
    <citation type="submission" date="2021-06" db="EMBL/GenBank/DDBJ databases">
        <authorList>
            <person name="Kallberg Y."/>
            <person name="Tangrot J."/>
            <person name="Rosling A."/>
        </authorList>
    </citation>
    <scope>NUCLEOTIDE SEQUENCE</scope>
    <source>
        <strain evidence="1">MA461A</strain>
    </source>
</reference>
<proteinExistence type="predicted"/>
<accession>A0ACA9SQD3</accession>
<organism evidence="1 2">
    <name type="scientific">Racocetra persica</name>
    <dbReference type="NCBI Taxonomy" id="160502"/>
    <lineage>
        <taxon>Eukaryota</taxon>
        <taxon>Fungi</taxon>
        <taxon>Fungi incertae sedis</taxon>
        <taxon>Mucoromycota</taxon>
        <taxon>Glomeromycotina</taxon>
        <taxon>Glomeromycetes</taxon>
        <taxon>Diversisporales</taxon>
        <taxon>Gigasporaceae</taxon>
        <taxon>Racocetra</taxon>
    </lineage>
</organism>
<keyword evidence="2" id="KW-1185">Reference proteome</keyword>
<feature type="non-terminal residue" evidence="1">
    <location>
        <position position="96"/>
    </location>
</feature>
<name>A0ACA9SQD3_9GLOM</name>
<comment type="caution">
    <text evidence="1">The sequence shown here is derived from an EMBL/GenBank/DDBJ whole genome shotgun (WGS) entry which is preliminary data.</text>
</comment>
<sequence length="96" mass="10982">SIILLSSDTRYFVSKSNSSSSITKKYKKLFSLEFLSSNDHTEKQKDKSSEHEVELDRETVDIPINNPYDSRYDLCESIPGLYRLLDLCKDKGSNGL</sequence>
<dbReference type="EMBL" id="CAJVQC010144938">
    <property type="protein sequence ID" value="CAG8845011.1"/>
    <property type="molecule type" value="Genomic_DNA"/>
</dbReference>
<evidence type="ECO:0000313" key="1">
    <source>
        <dbReference type="EMBL" id="CAG8845011.1"/>
    </source>
</evidence>
<feature type="non-terminal residue" evidence="1">
    <location>
        <position position="1"/>
    </location>
</feature>
<evidence type="ECO:0000313" key="2">
    <source>
        <dbReference type="Proteomes" id="UP000789920"/>
    </source>
</evidence>
<gene>
    <name evidence="1" type="ORF">RPERSI_LOCUS33468</name>
</gene>